<feature type="domain" description="Glycosyltransferase 2-like" evidence="3">
    <location>
        <begin position="20"/>
        <end position="178"/>
    </location>
</feature>
<reference evidence="4" key="1">
    <citation type="submission" date="2021-02" db="EMBL/GenBank/DDBJ databases">
        <title>Natrosporangium hydrolyticum gen. nov., sp. nov, a haloalkaliphilic actinobacterium from a soda solonchak soil.</title>
        <authorList>
            <person name="Sorokin D.Y."/>
            <person name="Khijniak T.V."/>
            <person name="Zakharycheva A.P."/>
            <person name="Boueva O.V."/>
            <person name="Ariskina E.V."/>
            <person name="Hahnke R.L."/>
            <person name="Bunk B."/>
            <person name="Sproer C."/>
            <person name="Schumann P."/>
            <person name="Evtushenko L.I."/>
            <person name="Kublanov I.V."/>
        </authorList>
    </citation>
    <scope>NUCLEOTIDE SEQUENCE</scope>
    <source>
        <strain evidence="4">DSM 106523</strain>
    </source>
</reference>
<keyword evidence="5" id="KW-1185">Reference proteome</keyword>
<dbReference type="Pfam" id="PF00535">
    <property type="entry name" value="Glycos_transf_2"/>
    <property type="match status" value="1"/>
</dbReference>
<dbReference type="CDD" id="cd00761">
    <property type="entry name" value="Glyco_tranf_GTA_type"/>
    <property type="match status" value="1"/>
</dbReference>
<evidence type="ECO:0000256" key="1">
    <source>
        <dbReference type="SAM" id="MobiDB-lite"/>
    </source>
</evidence>
<dbReference type="PANTHER" id="PTHR43685">
    <property type="entry name" value="GLYCOSYLTRANSFERASE"/>
    <property type="match status" value="1"/>
</dbReference>
<dbReference type="InterPro" id="IPR050834">
    <property type="entry name" value="Glycosyltransf_2"/>
</dbReference>
<evidence type="ECO:0000256" key="2">
    <source>
        <dbReference type="SAM" id="Phobius"/>
    </source>
</evidence>
<dbReference type="EMBL" id="CP070499">
    <property type="protein sequence ID" value="QSB12892.1"/>
    <property type="molecule type" value="Genomic_DNA"/>
</dbReference>
<evidence type="ECO:0000313" key="5">
    <source>
        <dbReference type="Proteomes" id="UP000662857"/>
    </source>
</evidence>
<feature type="transmembrane region" description="Helical" evidence="2">
    <location>
        <begin position="307"/>
        <end position="333"/>
    </location>
</feature>
<feature type="region of interest" description="Disordered" evidence="1">
    <location>
        <begin position="343"/>
        <end position="370"/>
    </location>
</feature>
<sequence length="370" mass="39430">MSRDAGDYGDRPAGTRSTVSVIIPSQDSIRTIRHCLAALAQQSYAPFEIIVVDDGSIDESPRVAAAMGAVVRYTGVASGQSVARNLGAQHARGEILFFLDSDVALAPDAIALAVEGLRGDAELGAICGVYDHEPLLPTTAAGHFRTVQQYVWFNEVDGTVPGLHTAMFAVRAEVFREIGPFDTGLRYAEDQEYGYRLHQRYDVRASLAIRGKHDHDAALSTILRKVYHRTRQGMPLWLRYRTLPGGAGSGPRALASAVLLAGVVTVPLPLLLGPAGAVVAPTLVAVGVMLDLPMYRYAVRSRGVRFGIYFGAVQLLVNVVAATAAGIGVLQYLAALRRRLDPGAAGNERPASSPGNWAVPDDPPREASPG</sequence>
<dbReference type="Proteomes" id="UP000662857">
    <property type="component" value="Chromosome"/>
</dbReference>
<dbReference type="RefSeq" id="WP_239674937.1">
    <property type="nucleotide sequence ID" value="NZ_CP070499.1"/>
</dbReference>
<protein>
    <submittedName>
        <fullName evidence="4">Glycosyltransferase</fullName>
    </submittedName>
</protein>
<dbReference type="InterPro" id="IPR001173">
    <property type="entry name" value="Glyco_trans_2-like"/>
</dbReference>
<dbReference type="SUPFAM" id="SSF53448">
    <property type="entry name" value="Nucleotide-diphospho-sugar transferases"/>
    <property type="match status" value="1"/>
</dbReference>
<keyword evidence="2" id="KW-1133">Transmembrane helix</keyword>
<proteinExistence type="predicted"/>
<dbReference type="InterPro" id="IPR029044">
    <property type="entry name" value="Nucleotide-diphossugar_trans"/>
</dbReference>
<evidence type="ECO:0000313" key="4">
    <source>
        <dbReference type="EMBL" id="QSB12892.1"/>
    </source>
</evidence>
<accession>A0A895Y9E2</accession>
<organism evidence="4 5">
    <name type="scientific">Natronosporangium hydrolyticum</name>
    <dbReference type="NCBI Taxonomy" id="2811111"/>
    <lineage>
        <taxon>Bacteria</taxon>
        <taxon>Bacillati</taxon>
        <taxon>Actinomycetota</taxon>
        <taxon>Actinomycetes</taxon>
        <taxon>Micromonosporales</taxon>
        <taxon>Micromonosporaceae</taxon>
        <taxon>Natronosporangium</taxon>
    </lineage>
</organism>
<dbReference type="KEGG" id="nhy:JQS43_14545"/>
<evidence type="ECO:0000259" key="3">
    <source>
        <dbReference type="Pfam" id="PF00535"/>
    </source>
</evidence>
<dbReference type="PANTHER" id="PTHR43685:SF3">
    <property type="entry name" value="SLR2126 PROTEIN"/>
    <property type="match status" value="1"/>
</dbReference>
<dbReference type="Gene3D" id="3.90.550.10">
    <property type="entry name" value="Spore Coat Polysaccharide Biosynthesis Protein SpsA, Chain A"/>
    <property type="match status" value="1"/>
</dbReference>
<keyword evidence="2" id="KW-0812">Transmembrane</keyword>
<dbReference type="AlphaFoldDB" id="A0A895Y9E2"/>
<keyword evidence="2" id="KW-0472">Membrane</keyword>
<name>A0A895Y9E2_9ACTN</name>
<gene>
    <name evidence="4" type="ORF">JQS43_14545</name>
</gene>